<feature type="signal peptide" evidence="1">
    <location>
        <begin position="1"/>
        <end position="26"/>
    </location>
</feature>
<comment type="caution">
    <text evidence="2">The sequence shown here is derived from an EMBL/GenBank/DDBJ whole genome shotgun (WGS) entry which is preliminary data.</text>
</comment>
<sequence>MVLKPKHPWLLSAACVMVALSGQAYGLDIWHSNTVWAGQGMCAASFTLDSGGVFGDHIQNLRIALAAVDTKTNSPIEQIVLEVDEFGRDNASRYETVYWESELACEDNLRLVITEADAIVEGQARDLLADGYLNIREFVPYRIDIDANFLNASERPSTCQASRFTATAIIQDKDGYSNVWAQPNAESNVIEKLFENELFYTFEQKGNWWQVCTPTGQVGYLYHDCIQLQH</sequence>
<evidence type="ECO:0000256" key="1">
    <source>
        <dbReference type="SAM" id="SignalP"/>
    </source>
</evidence>
<evidence type="ECO:0000313" key="2">
    <source>
        <dbReference type="EMBL" id="GAA5092260.1"/>
    </source>
</evidence>
<keyword evidence="3" id="KW-1185">Reference proteome</keyword>
<evidence type="ECO:0008006" key="4">
    <source>
        <dbReference type="Google" id="ProtNLM"/>
    </source>
</evidence>
<dbReference type="RefSeq" id="WP_345371411.1">
    <property type="nucleotide sequence ID" value="NZ_BAABKD010000011.1"/>
</dbReference>
<reference evidence="3" key="1">
    <citation type="journal article" date="2019" name="Int. J. Syst. Evol. Microbiol.">
        <title>The Global Catalogue of Microorganisms (GCM) 10K type strain sequencing project: providing services to taxonomists for standard genome sequencing and annotation.</title>
        <authorList>
            <consortium name="The Broad Institute Genomics Platform"/>
            <consortium name="The Broad Institute Genome Sequencing Center for Infectious Disease"/>
            <person name="Wu L."/>
            <person name="Ma J."/>
        </authorList>
    </citation>
    <scope>NUCLEOTIDE SEQUENCE [LARGE SCALE GENOMIC DNA]</scope>
    <source>
        <strain evidence="3">JCM 18423</strain>
    </source>
</reference>
<dbReference type="InterPro" id="IPR040755">
    <property type="entry name" value="IrmA"/>
</dbReference>
<protein>
    <recommendedName>
        <fullName evidence="4">SH3 domain-containing protein</fullName>
    </recommendedName>
</protein>
<keyword evidence="1" id="KW-0732">Signal</keyword>
<gene>
    <name evidence="2" type="ORF">GCM10023337_19290</name>
</gene>
<dbReference type="Gene3D" id="2.30.30.40">
    <property type="entry name" value="SH3 Domains"/>
    <property type="match status" value="1"/>
</dbReference>
<dbReference type="Pfam" id="PF18673">
    <property type="entry name" value="IrmA"/>
    <property type="match status" value="1"/>
</dbReference>
<accession>A0ABP9MA28</accession>
<proteinExistence type="predicted"/>
<dbReference type="EMBL" id="BAABKD010000011">
    <property type="protein sequence ID" value="GAA5092260.1"/>
    <property type="molecule type" value="Genomic_DNA"/>
</dbReference>
<evidence type="ECO:0000313" key="3">
    <source>
        <dbReference type="Proteomes" id="UP001500227"/>
    </source>
</evidence>
<organism evidence="2 3">
    <name type="scientific">Paenalcaligenes hermetiae</name>
    <dbReference type="NCBI Taxonomy" id="1157987"/>
    <lineage>
        <taxon>Bacteria</taxon>
        <taxon>Pseudomonadati</taxon>
        <taxon>Pseudomonadota</taxon>
        <taxon>Betaproteobacteria</taxon>
        <taxon>Burkholderiales</taxon>
        <taxon>Alcaligenaceae</taxon>
        <taxon>Paenalcaligenes</taxon>
    </lineage>
</organism>
<dbReference type="Proteomes" id="UP001500227">
    <property type="component" value="Unassembled WGS sequence"/>
</dbReference>
<name>A0ABP9MA28_9BURK</name>
<feature type="chain" id="PRO_5046809553" description="SH3 domain-containing protein" evidence="1">
    <location>
        <begin position="27"/>
        <end position="230"/>
    </location>
</feature>